<dbReference type="EMBL" id="JACHIJ010000008">
    <property type="protein sequence ID" value="MBB5054650.1"/>
    <property type="molecule type" value="Genomic_DNA"/>
</dbReference>
<proteinExistence type="predicted"/>
<protein>
    <submittedName>
        <fullName evidence="1">Uncharacterized protein</fullName>
    </submittedName>
</protein>
<sequence length="101" mass="11464">MKLKISAPQVFGLETKIVSRDELHAKDGLIEASRLFQILRTDGKMIETENLHVALPRFDRVFLIYHPINNAASIEMQAAWRWMRCTKGAATPFALGGSFNY</sequence>
<evidence type="ECO:0000313" key="2">
    <source>
        <dbReference type="Proteomes" id="UP000521227"/>
    </source>
</evidence>
<dbReference type="Proteomes" id="UP000521227">
    <property type="component" value="Unassembled WGS sequence"/>
</dbReference>
<dbReference type="AlphaFoldDB" id="A0A840N631"/>
<gene>
    <name evidence="1" type="ORF">HNQ36_004657</name>
</gene>
<organism evidence="1 2">
    <name type="scientific">Afipia massiliensis</name>
    <dbReference type="NCBI Taxonomy" id="211460"/>
    <lineage>
        <taxon>Bacteria</taxon>
        <taxon>Pseudomonadati</taxon>
        <taxon>Pseudomonadota</taxon>
        <taxon>Alphaproteobacteria</taxon>
        <taxon>Hyphomicrobiales</taxon>
        <taxon>Nitrobacteraceae</taxon>
        <taxon>Afipia</taxon>
    </lineage>
</organism>
<reference evidence="1 2" key="1">
    <citation type="submission" date="2020-08" db="EMBL/GenBank/DDBJ databases">
        <title>Genomic Encyclopedia of Type Strains, Phase IV (KMG-IV): sequencing the most valuable type-strain genomes for metagenomic binning, comparative biology and taxonomic classification.</title>
        <authorList>
            <person name="Goeker M."/>
        </authorList>
    </citation>
    <scope>NUCLEOTIDE SEQUENCE [LARGE SCALE GENOMIC DNA]</scope>
    <source>
        <strain evidence="1 2">DSM 17498</strain>
    </source>
</reference>
<accession>A0A840N631</accession>
<comment type="caution">
    <text evidence="1">The sequence shown here is derived from an EMBL/GenBank/DDBJ whole genome shotgun (WGS) entry which is preliminary data.</text>
</comment>
<evidence type="ECO:0000313" key="1">
    <source>
        <dbReference type="EMBL" id="MBB5054650.1"/>
    </source>
</evidence>
<dbReference type="RefSeq" id="WP_246395511.1">
    <property type="nucleotide sequence ID" value="NZ_JACHIJ010000008.1"/>
</dbReference>
<name>A0A840N631_9BRAD</name>